<name>A0A7K1UGX7_9MICC</name>
<proteinExistence type="predicted"/>
<feature type="region of interest" description="Disordered" evidence="1">
    <location>
        <begin position="120"/>
        <end position="156"/>
    </location>
</feature>
<sequence>MSIEALNYAVRLGDALAKLGEKKVTATEALLLMHLCNHVDSQWRWKSDKATLARRCITTTRTVQTGLSKFEMWGLISLVRSVGHRGQDVAGFEFWVHEAALQQLITDPEGFFNYLEAAETDESAVEEPPGQGRSENSSTPESGLWITGSENSSTPMNIREENFSTLAGSEKNAGSDVENFHPQRARTSSNHRLNPQSSSSSPPGEHRGGTGRSSEEEDEKIPEGETPVGPAPAAAVPAPEPMDNRPYRDVPLAHVSALVERHTGVRVGSRSTLEALVDEIFSRASGRVVSPLGLIAAALRNAPQGWAEWIAQRSQPSARGSGTGVVCPLPAHAKNGYMRSNCPQCSGKGTWQVEFPDRLTPEIFNALPEKHRRNALAVGVEVSQEATEEEMRRLRFRDLPRQQQRSEAPVGTRVRDQQETGRDTSYERSRAHT</sequence>
<dbReference type="RefSeq" id="WP_157321898.1">
    <property type="nucleotide sequence ID" value="NZ_BMFX01000007.1"/>
</dbReference>
<feature type="compositionally biased region" description="Low complexity" evidence="1">
    <location>
        <begin position="224"/>
        <end position="237"/>
    </location>
</feature>
<organism evidence="2 3">
    <name type="scientific">Nesterenkonia alkaliphila</name>
    <dbReference type="NCBI Taxonomy" id="1463631"/>
    <lineage>
        <taxon>Bacteria</taxon>
        <taxon>Bacillati</taxon>
        <taxon>Actinomycetota</taxon>
        <taxon>Actinomycetes</taxon>
        <taxon>Micrococcales</taxon>
        <taxon>Micrococcaceae</taxon>
        <taxon>Nesterenkonia</taxon>
    </lineage>
</organism>
<protein>
    <recommendedName>
        <fullName evidence="4">Helix-turn-helix domain-containing protein</fullName>
    </recommendedName>
</protein>
<evidence type="ECO:0000256" key="1">
    <source>
        <dbReference type="SAM" id="MobiDB-lite"/>
    </source>
</evidence>
<feature type="compositionally biased region" description="Polar residues" evidence="1">
    <location>
        <begin position="185"/>
        <end position="202"/>
    </location>
</feature>
<reference evidence="2 3" key="1">
    <citation type="submission" date="2019-12" db="EMBL/GenBank/DDBJ databases">
        <title>Nesterenkonia muleiensis sp. nov., a novel actinobacterium isolated from sap of Populus euphratica.</title>
        <authorList>
            <person name="Wang R."/>
        </authorList>
    </citation>
    <scope>NUCLEOTIDE SEQUENCE [LARGE SCALE GENOMIC DNA]</scope>
    <source>
        <strain evidence="2 3">F10</strain>
    </source>
</reference>
<dbReference type="EMBL" id="WRPM01000031">
    <property type="protein sequence ID" value="MVT25713.1"/>
    <property type="molecule type" value="Genomic_DNA"/>
</dbReference>
<feature type="compositionally biased region" description="Basic and acidic residues" evidence="1">
    <location>
        <begin position="413"/>
        <end position="433"/>
    </location>
</feature>
<evidence type="ECO:0008006" key="4">
    <source>
        <dbReference type="Google" id="ProtNLM"/>
    </source>
</evidence>
<keyword evidence="3" id="KW-1185">Reference proteome</keyword>
<evidence type="ECO:0000313" key="2">
    <source>
        <dbReference type="EMBL" id="MVT25713.1"/>
    </source>
</evidence>
<dbReference type="AlphaFoldDB" id="A0A7K1UGX7"/>
<feature type="region of interest" description="Disordered" evidence="1">
    <location>
        <begin position="184"/>
        <end position="245"/>
    </location>
</feature>
<gene>
    <name evidence="2" type="ORF">GNZ21_04940</name>
</gene>
<comment type="caution">
    <text evidence="2">The sequence shown here is derived from an EMBL/GenBank/DDBJ whole genome shotgun (WGS) entry which is preliminary data.</text>
</comment>
<evidence type="ECO:0000313" key="3">
    <source>
        <dbReference type="Proteomes" id="UP000460157"/>
    </source>
</evidence>
<accession>A0A7K1UGX7</accession>
<feature type="region of interest" description="Disordered" evidence="1">
    <location>
        <begin position="393"/>
        <end position="433"/>
    </location>
</feature>
<dbReference type="Proteomes" id="UP000460157">
    <property type="component" value="Unassembled WGS sequence"/>
</dbReference>